<dbReference type="InterPro" id="IPR027417">
    <property type="entry name" value="P-loop_NTPase"/>
</dbReference>
<evidence type="ECO:0000313" key="3">
    <source>
        <dbReference type="Proteomes" id="UP000664277"/>
    </source>
</evidence>
<proteinExistence type="predicted"/>
<accession>A0A8J7P852</accession>
<dbReference type="AlphaFoldDB" id="A0A8J7P852"/>
<reference evidence="2" key="1">
    <citation type="submission" date="2021-02" db="EMBL/GenBank/DDBJ databases">
        <title>Genome-Resolved Metagenomics of a Microbial Community Performing Photosynthetic Biological Nutrient Removal.</title>
        <authorList>
            <person name="Mcdaniel E.A."/>
        </authorList>
    </citation>
    <scope>NUCLEOTIDE SEQUENCE</scope>
    <source>
        <strain evidence="2">UWPOB_OBS1</strain>
    </source>
</reference>
<feature type="domain" description="AAA+ ATPase" evidence="1">
    <location>
        <begin position="160"/>
        <end position="345"/>
    </location>
</feature>
<dbReference type="SMART" id="SM00382">
    <property type="entry name" value="AAA"/>
    <property type="match status" value="1"/>
</dbReference>
<organism evidence="2 3">
    <name type="scientific">Candidatus Obscuribacter phosphatis</name>
    <dbReference type="NCBI Taxonomy" id="1906157"/>
    <lineage>
        <taxon>Bacteria</taxon>
        <taxon>Bacillati</taxon>
        <taxon>Candidatus Melainabacteria</taxon>
        <taxon>Candidatus Obscuribacterales</taxon>
        <taxon>Candidatus Obscuribacteraceae</taxon>
        <taxon>Candidatus Obscuribacter</taxon>
    </lineage>
</organism>
<gene>
    <name evidence="2" type="ORF">J0M35_13750</name>
</gene>
<protein>
    <recommendedName>
        <fullName evidence="1">AAA+ ATPase domain-containing protein</fullName>
    </recommendedName>
</protein>
<dbReference type="EMBL" id="JAFLCK010000020">
    <property type="protein sequence ID" value="MBN8661424.1"/>
    <property type="molecule type" value="Genomic_DNA"/>
</dbReference>
<evidence type="ECO:0000313" key="2">
    <source>
        <dbReference type="EMBL" id="MBN8661424.1"/>
    </source>
</evidence>
<dbReference type="Gene3D" id="3.40.50.300">
    <property type="entry name" value="P-loop containing nucleotide triphosphate hydrolases"/>
    <property type="match status" value="1"/>
</dbReference>
<dbReference type="Proteomes" id="UP000664277">
    <property type="component" value="Unassembled WGS sequence"/>
</dbReference>
<dbReference type="SUPFAM" id="SSF52540">
    <property type="entry name" value="P-loop containing nucleoside triphosphate hydrolases"/>
    <property type="match status" value="1"/>
</dbReference>
<dbReference type="InterPro" id="IPR003593">
    <property type="entry name" value="AAA+_ATPase"/>
</dbReference>
<evidence type="ECO:0000259" key="1">
    <source>
        <dbReference type="SMART" id="SM00382"/>
    </source>
</evidence>
<name>A0A8J7P852_9BACT</name>
<sequence length="427" mass="49393">MQQVRTGTQQQQEFVPPYPASIAETGMKEGFLEELVLKDIYMVNFALGREIASRTMLPFKIVEEIIEVLKKQLLIEVRSSGGLADYEYTPTEKGRDRARAYFDHNAYVGPCPVPWSRYVDSLKYQTIRREHVTPRDLEVAFSDIMVNRRTINAVGPAINSGRGMFLFGEAGNGKTSIAERIVRSFKGHIFIPYAVEIDGQIIRVYDNHNHEQVSAANYPRDYDHRWVRIQRPCVVVGGELTIDMLELQFDYGTKLYEAPIQLKSNCGLLLIDDFGRQRIDHKSLLNRWIVPLEKRVDYLTLHTGKKLEVPFEQLIVFSTNLNPADLVDEAFLRRIPYKINITNPTEDEFKWIFLQYCQRTGVPYNEEAVNYLIESQYRSGKRMMRCCHPRDIVDQVINLCAFLQTDPRLSREYLDHACAVYFAAMGK</sequence>
<comment type="caution">
    <text evidence="2">The sequence shown here is derived from an EMBL/GenBank/DDBJ whole genome shotgun (WGS) entry which is preliminary data.</text>
</comment>